<dbReference type="InterPro" id="IPR050276">
    <property type="entry name" value="MshD_Acetyltransferase"/>
</dbReference>
<dbReference type="eggNOG" id="COG0456">
    <property type="taxonomic scope" value="Bacteria"/>
</dbReference>
<name>Q67K92_SYMTH</name>
<feature type="domain" description="N-acetyltransferase" evidence="1">
    <location>
        <begin position="6"/>
        <end position="152"/>
    </location>
</feature>
<organism evidence="2 3">
    <name type="scientific">Symbiobacterium thermophilum (strain DSM 24528 / JCM 14929 / IAM 14863 / T)</name>
    <dbReference type="NCBI Taxonomy" id="292459"/>
    <lineage>
        <taxon>Bacteria</taxon>
        <taxon>Bacillati</taxon>
        <taxon>Bacillota</taxon>
        <taxon>Clostridia</taxon>
        <taxon>Eubacteriales</taxon>
        <taxon>Symbiobacteriaceae</taxon>
        <taxon>Symbiobacterium</taxon>
    </lineage>
</organism>
<dbReference type="EMBL" id="AP006840">
    <property type="protein sequence ID" value="BAD41906.1"/>
    <property type="molecule type" value="Genomic_DNA"/>
</dbReference>
<dbReference type="OrthoDB" id="9794566at2"/>
<dbReference type="KEGG" id="sth:STH2923"/>
<gene>
    <name evidence="2" type="ordered locus">STH2923</name>
</gene>
<dbReference type="InterPro" id="IPR006464">
    <property type="entry name" value="AcTrfase_RimI/Ard1"/>
</dbReference>
<dbReference type="AlphaFoldDB" id="Q67K92"/>
<reference evidence="2 3" key="1">
    <citation type="journal article" date="2004" name="Nucleic Acids Res.">
        <title>Genome sequence of Symbiobacterium thermophilum, an uncultivable bacterium that depends on microbial commensalism.</title>
        <authorList>
            <person name="Ueda K."/>
            <person name="Yamashita A."/>
            <person name="Ishikawa J."/>
            <person name="Shimada M."/>
            <person name="Watsuji T."/>
            <person name="Morimura K."/>
            <person name="Ikeda H."/>
            <person name="Hattori M."/>
            <person name="Beppu T."/>
        </authorList>
    </citation>
    <scope>NUCLEOTIDE SEQUENCE [LARGE SCALE GENOMIC DNA]</scope>
    <source>
        <strain evidence="3">T / IAM 14863</strain>
    </source>
</reference>
<dbReference type="Proteomes" id="UP000000417">
    <property type="component" value="Chromosome"/>
</dbReference>
<evidence type="ECO:0000259" key="1">
    <source>
        <dbReference type="PROSITE" id="PS51186"/>
    </source>
</evidence>
<dbReference type="HOGENOM" id="CLU_013985_23_3_9"/>
<dbReference type="PANTHER" id="PTHR43617:SF20">
    <property type="entry name" value="N-ALPHA-ACETYLTRANSFERASE RIMI"/>
    <property type="match status" value="1"/>
</dbReference>
<dbReference type="Gene3D" id="3.40.630.30">
    <property type="match status" value="1"/>
</dbReference>
<keyword evidence="2" id="KW-0808">Transferase</keyword>
<dbReference type="GO" id="GO:0008999">
    <property type="term" value="F:protein-N-terminal-alanine acetyltransferase activity"/>
    <property type="evidence" value="ECO:0007669"/>
    <property type="project" value="TreeGrafter"/>
</dbReference>
<protein>
    <submittedName>
        <fullName evidence="2">Ribosomal-protein-alanine acetyltransferase</fullName>
    </submittedName>
</protein>
<dbReference type="CDD" id="cd04301">
    <property type="entry name" value="NAT_SF"/>
    <property type="match status" value="1"/>
</dbReference>
<dbReference type="SUPFAM" id="SSF55729">
    <property type="entry name" value="Acyl-CoA N-acyltransferases (Nat)"/>
    <property type="match status" value="1"/>
</dbReference>
<dbReference type="PROSITE" id="PS51186">
    <property type="entry name" value="GNAT"/>
    <property type="match status" value="1"/>
</dbReference>
<sequence>MGVPEIAVHPMTPADLDQVMEVERLSYLTPWSREAFESELLQRYTVYLVARAGDRVVGFAGMHVLWEMAHVTNVAVHPEFRGRGVGERLMRELIRIAYRRGAARMTLEVRVGNAPAQALYRKLGFVTEPGAVRKGYYTDTGEDAIIMWKEPLVEEAI</sequence>
<dbReference type="InterPro" id="IPR000182">
    <property type="entry name" value="GNAT_dom"/>
</dbReference>
<dbReference type="RefSeq" id="WP_011197040.1">
    <property type="nucleotide sequence ID" value="NC_006177.1"/>
</dbReference>
<dbReference type="InterPro" id="IPR016181">
    <property type="entry name" value="Acyl_CoA_acyltransferase"/>
</dbReference>
<dbReference type="STRING" id="292459.STH2923"/>
<evidence type="ECO:0000313" key="3">
    <source>
        <dbReference type="Proteomes" id="UP000000417"/>
    </source>
</evidence>
<dbReference type="Pfam" id="PF00583">
    <property type="entry name" value="Acetyltransf_1"/>
    <property type="match status" value="1"/>
</dbReference>
<dbReference type="NCBIfam" id="TIGR01575">
    <property type="entry name" value="rimI"/>
    <property type="match status" value="1"/>
</dbReference>
<keyword evidence="3" id="KW-1185">Reference proteome</keyword>
<evidence type="ECO:0000313" key="2">
    <source>
        <dbReference type="EMBL" id="BAD41906.1"/>
    </source>
</evidence>
<dbReference type="PANTHER" id="PTHR43617">
    <property type="entry name" value="L-AMINO ACID N-ACETYLTRANSFERASE"/>
    <property type="match status" value="1"/>
</dbReference>
<proteinExistence type="predicted"/>
<accession>Q67K92</accession>